<dbReference type="EMBL" id="JAYDYW010000004">
    <property type="protein sequence ID" value="MEE1673206.1"/>
    <property type="molecule type" value="Genomic_DNA"/>
</dbReference>
<dbReference type="PANTHER" id="PTHR47738">
    <property type="entry name" value="PTS SYSTEM FRUCTOSE-LIKE EIIA COMPONENT-RELATED"/>
    <property type="match status" value="1"/>
</dbReference>
<keyword evidence="2" id="KW-0762">Sugar transport</keyword>
<dbReference type="SUPFAM" id="SSF55804">
    <property type="entry name" value="Phoshotransferase/anion transport protein"/>
    <property type="match status" value="1"/>
</dbReference>
<proteinExistence type="predicted"/>
<comment type="caution">
    <text evidence="2">The sequence shown here is derived from an EMBL/GenBank/DDBJ whole genome shotgun (WGS) entry which is preliminary data.</text>
</comment>
<feature type="domain" description="PTS EIIA type-2" evidence="1">
    <location>
        <begin position="4"/>
        <end position="153"/>
    </location>
</feature>
<dbReference type="InterPro" id="IPR016152">
    <property type="entry name" value="PTrfase/Anion_transptr"/>
</dbReference>
<keyword evidence="2" id="KW-0813">Transport</keyword>
<dbReference type="RefSeq" id="WP_329774550.1">
    <property type="nucleotide sequence ID" value="NZ_JAYDYW010000004.1"/>
</dbReference>
<name>A0ABU7G1C5_9ALTE</name>
<dbReference type="Pfam" id="PF00359">
    <property type="entry name" value="PTS_EIIA_2"/>
    <property type="match status" value="1"/>
</dbReference>
<dbReference type="InterPro" id="IPR002178">
    <property type="entry name" value="PTS_EIIA_type-2_dom"/>
</dbReference>
<keyword evidence="3" id="KW-1185">Reference proteome</keyword>
<dbReference type="PROSITE" id="PS51094">
    <property type="entry name" value="PTS_EIIA_TYPE_2"/>
    <property type="match status" value="1"/>
</dbReference>
<organism evidence="2 3">
    <name type="scientific">Agarivorans aestuarii</name>
    <dbReference type="NCBI Taxonomy" id="1563703"/>
    <lineage>
        <taxon>Bacteria</taxon>
        <taxon>Pseudomonadati</taxon>
        <taxon>Pseudomonadota</taxon>
        <taxon>Gammaproteobacteria</taxon>
        <taxon>Alteromonadales</taxon>
        <taxon>Alteromonadaceae</taxon>
        <taxon>Agarivorans</taxon>
    </lineage>
</organism>
<evidence type="ECO:0000313" key="2">
    <source>
        <dbReference type="EMBL" id="MEE1673206.1"/>
    </source>
</evidence>
<dbReference type="Gene3D" id="3.40.930.10">
    <property type="entry name" value="Mannitol-specific EII, Chain A"/>
    <property type="match status" value="1"/>
</dbReference>
<dbReference type="InterPro" id="IPR051541">
    <property type="entry name" value="PTS_SugarTrans_NitroReg"/>
</dbReference>
<gene>
    <name evidence="2" type="ORF">SNR37_002620</name>
</gene>
<sequence>MNQDLITKQTILLDFEAESKDEALYSICAQLFLLRKTTDPTGLYNDINKRENIVSTFAGQHTAIPHVITQHINEPVLCFVRVKGDEFYWNEEDEDVRIIFLLAVPLKENLKKLRESQSYVFSSIAQLMTDPSMIELWLTTNEERVILDSLNLAFESNFKATTSIKE</sequence>
<reference evidence="3" key="1">
    <citation type="submission" date="2023-07" db="EMBL/GenBank/DDBJ databases">
        <title>Draft genome sequence of Agarivorans aestuarii strain ZMCS4, a CAZymes producing bacteria isolated from the marine brown algae Clodostephus spongiosus.</title>
        <authorList>
            <person name="Lorente B."/>
            <person name="Cabral C."/>
            <person name="Frias J."/>
            <person name="Faria J."/>
            <person name="Toubarro D."/>
        </authorList>
    </citation>
    <scope>NUCLEOTIDE SEQUENCE [LARGE SCALE GENOMIC DNA]</scope>
    <source>
        <strain evidence="3">ZMCS4</strain>
    </source>
</reference>
<evidence type="ECO:0000313" key="3">
    <source>
        <dbReference type="Proteomes" id="UP001310248"/>
    </source>
</evidence>
<accession>A0ABU7G1C5</accession>
<protein>
    <submittedName>
        <fullName evidence="2">PTS sugar transporter subunit IIA</fullName>
    </submittedName>
</protein>
<evidence type="ECO:0000259" key="1">
    <source>
        <dbReference type="PROSITE" id="PS51094"/>
    </source>
</evidence>
<dbReference type="Proteomes" id="UP001310248">
    <property type="component" value="Unassembled WGS sequence"/>
</dbReference>